<dbReference type="PROSITE" id="PS51645">
    <property type="entry name" value="PHR_CRY_ALPHA_BETA"/>
    <property type="match status" value="1"/>
</dbReference>
<dbReference type="SUPFAM" id="SSF52425">
    <property type="entry name" value="Cryptochrome/photolyase, N-terminal domain"/>
    <property type="match status" value="1"/>
</dbReference>
<dbReference type="InterPro" id="IPR036155">
    <property type="entry name" value="Crypto/Photolyase_N_sf"/>
</dbReference>
<protein>
    <recommendedName>
        <fullName evidence="1">Photolyase/cryptochrome alpha/beta domain-containing protein</fullName>
    </recommendedName>
</protein>
<sequence>MAQPTALVWFRRDLRLGDNPALAAACALGGQVIPVYPDPDSNGQVS</sequence>
<evidence type="ECO:0000313" key="2">
    <source>
        <dbReference type="EMBL" id="QBQ54058.1"/>
    </source>
</evidence>
<evidence type="ECO:0000313" key="3">
    <source>
        <dbReference type="Proteomes" id="UP000294325"/>
    </source>
</evidence>
<gene>
    <name evidence="2" type="ORF">E3U44_05720</name>
</gene>
<dbReference type="AlphaFoldDB" id="A0A4P7BVK8"/>
<name>A0A4P7BVK8_9GAMM</name>
<dbReference type="RefSeq" id="WP_134357084.1">
    <property type="nucleotide sequence ID" value="NZ_CP038033.1"/>
</dbReference>
<dbReference type="InterPro" id="IPR014729">
    <property type="entry name" value="Rossmann-like_a/b/a_fold"/>
</dbReference>
<dbReference type="Pfam" id="PF00875">
    <property type="entry name" value="DNA_photolyase"/>
    <property type="match status" value="1"/>
</dbReference>
<dbReference type="EMBL" id="CP038033">
    <property type="protein sequence ID" value="QBQ54058.1"/>
    <property type="molecule type" value="Genomic_DNA"/>
</dbReference>
<dbReference type="KEGG" id="nwr:E3U44_05720"/>
<proteinExistence type="predicted"/>
<dbReference type="Proteomes" id="UP000294325">
    <property type="component" value="Chromosome"/>
</dbReference>
<dbReference type="OrthoDB" id="9772484at2"/>
<organism evidence="2 3">
    <name type="scientific">Nitrosococcus wardiae</name>
    <dbReference type="NCBI Taxonomy" id="1814290"/>
    <lineage>
        <taxon>Bacteria</taxon>
        <taxon>Pseudomonadati</taxon>
        <taxon>Pseudomonadota</taxon>
        <taxon>Gammaproteobacteria</taxon>
        <taxon>Chromatiales</taxon>
        <taxon>Chromatiaceae</taxon>
        <taxon>Nitrosococcus</taxon>
    </lineage>
</organism>
<evidence type="ECO:0000259" key="1">
    <source>
        <dbReference type="PROSITE" id="PS51645"/>
    </source>
</evidence>
<dbReference type="InterPro" id="IPR006050">
    <property type="entry name" value="DNA_photolyase_N"/>
</dbReference>
<keyword evidence="3" id="KW-1185">Reference proteome</keyword>
<accession>A0A4P7BVK8</accession>
<feature type="domain" description="Photolyase/cryptochrome alpha/beta" evidence="1">
    <location>
        <begin position="4"/>
        <end position="46"/>
    </location>
</feature>
<dbReference type="Gene3D" id="3.40.50.620">
    <property type="entry name" value="HUPs"/>
    <property type="match status" value="1"/>
</dbReference>
<reference evidence="2 3" key="1">
    <citation type="submission" date="2019-03" db="EMBL/GenBank/DDBJ databases">
        <title>The genome sequence of Nitrosococcus wardiae strain D1FHST reveals the archetypal metabolic capacity of ammonia-oxidizing Gammaproteobacteria.</title>
        <authorList>
            <person name="Wang L."/>
            <person name="Lim C.K."/>
            <person name="Hanson T.E."/>
            <person name="Dang H."/>
            <person name="Klotz M.G."/>
        </authorList>
    </citation>
    <scope>NUCLEOTIDE SEQUENCE [LARGE SCALE GENOMIC DNA]</scope>
    <source>
        <strain evidence="2 3">D1FHS</strain>
    </source>
</reference>